<name>A0ABV9E8S2_9ACTN</name>
<comment type="caution">
    <text evidence="4">The sequence shown here is derived from an EMBL/GenBank/DDBJ whole genome shotgun (WGS) entry which is preliminary data.</text>
</comment>
<feature type="region of interest" description="Disordered" evidence="2">
    <location>
        <begin position="1"/>
        <end position="27"/>
    </location>
</feature>
<evidence type="ECO:0000313" key="5">
    <source>
        <dbReference type="Proteomes" id="UP001595891"/>
    </source>
</evidence>
<dbReference type="InterPro" id="IPR050267">
    <property type="entry name" value="Anti-sigma-factor_SerPK"/>
</dbReference>
<dbReference type="InterPro" id="IPR003594">
    <property type="entry name" value="HATPase_dom"/>
</dbReference>
<keyword evidence="1" id="KW-0723">Serine/threonine-protein kinase</keyword>
<gene>
    <name evidence="4" type="ORF">ACFO8L_06355</name>
</gene>
<evidence type="ECO:0000313" key="4">
    <source>
        <dbReference type="EMBL" id="MFC4585683.1"/>
    </source>
</evidence>
<feature type="domain" description="Histidine kinase/HSP90-like ATPase" evidence="3">
    <location>
        <begin position="54"/>
        <end position="164"/>
    </location>
</feature>
<dbReference type="Proteomes" id="UP001595891">
    <property type="component" value="Unassembled WGS sequence"/>
</dbReference>
<evidence type="ECO:0000259" key="3">
    <source>
        <dbReference type="Pfam" id="PF13581"/>
    </source>
</evidence>
<dbReference type="EMBL" id="JBHSFN010000003">
    <property type="protein sequence ID" value="MFC4585683.1"/>
    <property type="molecule type" value="Genomic_DNA"/>
</dbReference>
<dbReference type="InterPro" id="IPR036890">
    <property type="entry name" value="HATPase_C_sf"/>
</dbReference>
<proteinExistence type="predicted"/>
<dbReference type="Pfam" id="PF13581">
    <property type="entry name" value="HATPase_c_2"/>
    <property type="match status" value="1"/>
</dbReference>
<accession>A0ABV9E8S2</accession>
<keyword evidence="4" id="KW-0067">ATP-binding</keyword>
<evidence type="ECO:0000256" key="2">
    <source>
        <dbReference type="SAM" id="MobiDB-lite"/>
    </source>
</evidence>
<feature type="compositionally biased region" description="Polar residues" evidence="2">
    <location>
        <begin position="15"/>
        <end position="25"/>
    </location>
</feature>
<reference evidence="5" key="1">
    <citation type="journal article" date="2019" name="Int. J. Syst. Evol. Microbiol.">
        <title>The Global Catalogue of Microorganisms (GCM) 10K type strain sequencing project: providing services to taxonomists for standard genome sequencing and annotation.</title>
        <authorList>
            <consortium name="The Broad Institute Genomics Platform"/>
            <consortium name="The Broad Institute Genome Sequencing Center for Infectious Disease"/>
            <person name="Wu L."/>
            <person name="Ma J."/>
        </authorList>
    </citation>
    <scope>NUCLEOTIDE SEQUENCE [LARGE SCALE GENOMIC DNA]</scope>
    <source>
        <strain evidence="5">CCUG 49560</strain>
    </source>
</reference>
<dbReference type="PANTHER" id="PTHR35526">
    <property type="entry name" value="ANTI-SIGMA-F FACTOR RSBW-RELATED"/>
    <property type="match status" value="1"/>
</dbReference>
<organism evidence="4 5">
    <name type="scientific">Sphaerisporangium corydalis</name>
    <dbReference type="NCBI Taxonomy" id="1441875"/>
    <lineage>
        <taxon>Bacteria</taxon>
        <taxon>Bacillati</taxon>
        <taxon>Actinomycetota</taxon>
        <taxon>Actinomycetes</taxon>
        <taxon>Streptosporangiales</taxon>
        <taxon>Streptosporangiaceae</taxon>
        <taxon>Sphaerisporangium</taxon>
    </lineage>
</organism>
<dbReference type="PANTHER" id="PTHR35526:SF3">
    <property type="entry name" value="ANTI-SIGMA-F FACTOR RSBW"/>
    <property type="match status" value="1"/>
</dbReference>
<dbReference type="Gene3D" id="3.30.565.10">
    <property type="entry name" value="Histidine kinase-like ATPase, C-terminal domain"/>
    <property type="match status" value="1"/>
</dbReference>
<sequence>MKEDEVPPPRFLTDGSGSVPLSSSAGDPAATLSAGLPLSPGAAVREMTFCVGDLPDVRDFAALQARRAGMAEAEIGDYLVAVNEVATNAVTHGAAKARLRVWSDRGDLMVDVHDDGQWAPDGPQGMIAPHDYSTSGMGLWVARRLASALSLRTGLSGTNVTMRFPL</sequence>
<dbReference type="RefSeq" id="WP_262847284.1">
    <property type="nucleotide sequence ID" value="NZ_JANZYP010000061.1"/>
</dbReference>
<dbReference type="SUPFAM" id="SSF55874">
    <property type="entry name" value="ATPase domain of HSP90 chaperone/DNA topoisomerase II/histidine kinase"/>
    <property type="match status" value="1"/>
</dbReference>
<keyword evidence="1" id="KW-0418">Kinase</keyword>
<keyword evidence="5" id="KW-1185">Reference proteome</keyword>
<keyword evidence="1" id="KW-0808">Transferase</keyword>
<dbReference type="GO" id="GO:0005524">
    <property type="term" value="F:ATP binding"/>
    <property type="evidence" value="ECO:0007669"/>
    <property type="project" value="UniProtKB-KW"/>
</dbReference>
<protein>
    <submittedName>
        <fullName evidence="4">ATP-binding protein</fullName>
    </submittedName>
</protein>
<keyword evidence="4" id="KW-0547">Nucleotide-binding</keyword>
<dbReference type="CDD" id="cd16936">
    <property type="entry name" value="HATPase_RsbW-like"/>
    <property type="match status" value="1"/>
</dbReference>
<evidence type="ECO:0000256" key="1">
    <source>
        <dbReference type="ARBA" id="ARBA00022527"/>
    </source>
</evidence>